<organism evidence="2 3">
    <name type="scientific">Saxophila tyrrhenica</name>
    <dbReference type="NCBI Taxonomy" id="1690608"/>
    <lineage>
        <taxon>Eukaryota</taxon>
        <taxon>Fungi</taxon>
        <taxon>Dikarya</taxon>
        <taxon>Ascomycota</taxon>
        <taxon>Pezizomycotina</taxon>
        <taxon>Dothideomycetes</taxon>
        <taxon>Dothideomycetidae</taxon>
        <taxon>Mycosphaerellales</taxon>
        <taxon>Extremaceae</taxon>
        <taxon>Saxophila</taxon>
    </lineage>
</organism>
<dbReference type="EMBL" id="JAVRRT010000008">
    <property type="protein sequence ID" value="KAK5169625.1"/>
    <property type="molecule type" value="Genomic_DNA"/>
</dbReference>
<dbReference type="AlphaFoldDB" id="A0AAV9PD42"/>
<dbReference type="GeneID" id="89926943"/>
<reference evidence="2 3" key="1">
    <citation type="submission" date="2023-08" db="EMBL/GenBank/DDBJ databases">
        <title>Black Yeasts Isolated from many extreme environments.</title>
        <authorList>
            <person name="Coleine C."/>
            <person name="Stajich J.E."/>
            <person name="Selbmann L."/>
        </authorList>
    </citation>
    <scope>NUCLEOTIDE SEQUENCE [LARGE SCALE GENOMIC DNA]</scope>
    <source>
        <strain evidence="2 3">CCFEE 5935</strain>
    </source>
</reference>
<evidence type="ECO:0008006" key="4">
    <source>
        <dbReference type="Google" id="ProtNLM"/>
    </source>
</evidence>
<dbReference type="Proteomes" id="UP001337655">
    <property type="component" value="Unassembled WGS sequence"/>
</dbReference>
<evidence type="ECO:0000256" key="1">
    <source>
        <dbReference type="SAM" id="MobiDB-lite"/>
    </source>
</evidence>
<accession>A0AAV9PD42</accession>
<comment type="caution">
    <text evidence="2">The sequence shown here is derived from an EMBL/GenBank/DDBJ whole genome shotgun (WGS) entry which is preliminary data.</text>
</comment>
<sequence length="121" mass="13459">MFHRTTRLPLLLRPSLLPRTLQPTRLASSASTQKSPPVDSSSADGASNKGKDQAQPKILRDNPPLNESEQTDEVRKHNAEMNRRAERPAEKASDEDVRNDKVGKGFWGGEPDKEKGQWSGE</sequence>
<gene>
    <name evidence="2" type="ORF">LTR77_005602</name>
</gene>
<feature type="compositionally biased region" description="Polar residues" evidence="1">
    <location>
        <begin position="27"/>
        <end position="45"/>
    </location>
</feature>
<feature type="region of interest" description="Disordered" evidence="1">
    <location>
        <begin position="1"/>
        <end position="121"/>
    </location>
</feature>
<protein>
    <recommendedName>
        <fullName evidence="4">Succinate dehydrogenase assembly factor 4, mitochondrial</fullName>
    </recommendedName>
</protein>
<name>A0AAV9PD42_9PEZI</name>
<dbReference type="RefSeq" id="XP_064658971.1">
    <property type="nucleotide sequence ID" value="XM_064802846.1"/>
</dbReference>
<feature type="compositionally biased region" description="Basic and acidic residues" evidence="1">
    <location>
        <begin position="110"/>
        <end position="121"/>
    </location>
</feature>
<keyword evidence="3" id="KW-1185">Reference proteome</keyword>
<feature type="compositionally biased region" description="Low complexity" evidence="1">
    <location>
        <begin position="7"/>
        <end position="26"/>
    </location>
</feature>
<proteinExistence type="predicted"/>
<evidence type="ECO:0000313" key="3">
    <source>
        <dbReference type="Proteomes" id="UP001337655"/>
    </source>
</evidence>
<feature type="compositionally biased region" description="Basic and acidic residues" evidence="1">
    <location>
        <begin position="72"/>
        <end position="103"/>
    </location>
</feature>
<feature type="compositionally biased region" description="Basic and acidic residues" evidence="1">
    <location>
        <begin position="49"/>
        <end position="60"/>
    </location>
</feature>
<evidence type="ECO:0000313" key="2">
    <source>
        <dbReference type="EMBL" id="KAK5169625.1"/>
    </source>
</evidence>